<comment type="caution">
    <text evidence="2">The sequence shown here is derived from an EMBL/GenBank/DDBJ whole genome shotgun (WGS) entry which is preliminary data.</text>
</comment>
<dbReference type="PANTHER" id="PTHR44013">
    <property type="entry name" value="ZINC-TYPE ALCOHOL DEHYDROGENASE-LIKE PROTEIN C16A3.02C"/>
    <property type="match status" value="1"/>
</dbReference>
<dbReference type="PANTHER" id="PTHR44013:SF1">
    <property type="entry name" value="ZINC-TYPE ALCOHOL DEHYDROGENASE-LIKE PROTEIN C16A3.02C"/>
    <property type="match status" value="1"/>
</dbReference>
<feature type="domain" description="Enoyl reductase (ER)" evidence="1">
    <location>
        <begin position="10"/>
        <end position="310"/>
    </location>
</feature>
<dbReference type="InterPro" id="IPR011032">
    <property type="entry name" value="GroES-like_sf"/>
</dbReference>
<dbReference type="Proteomes" id="UP000239590">
    <property type="component" value="Unassembled WGS sequence"/>
</dbReference>
<evidence type="ECO:0000313" key="3">
    <source>
        <dbReference type="Proteomes" id="UP000239590"/>
    </source>
</evidence>
<dbReference type="RefSeq" id="WP_104715291.1">
    <property type="nucleotide sequence ID" value="NZ_PTRA01000005.1"/>
</dbReference>
<evidence type="ECO:0000259" key="1">
    <source>
        <dbReference type="SMART" id="SM00829"/>
    </source>
</evidence>
<accession>A0A2S7IHD6</accession>
<dbReference type="EMBL" id="PTRA01000005">
    <property type="protein sequence ID" value="PQA54969.1"/>
    <property type="molecule type" value="Genomic_DNA"/>
</dbReference>
<evidence type="ECO:0000313" key="2">
    <source>
        <dbReference type="EMBL" id="PQA54969.1"/>
    </source>
</evidence>
<dbReference type="Gene3D" id="3.40.50.720">
    <property type="entry name" value="NAD(P)-binding Rossmann-like Domain"/>
    <property type="match status" value="1"/>
</dbReference>
<dbReference type="OrthoDB" id="648910at2"/>
<sequence length="313" mass="33693">MKKVTYNHFGDESVLELVEQAVPSIENNQLLIRVKAVSINPLDWKVYGGEMKLMSGTRFPKSVGVDFSGIVEQAGSATTRFKVGEAVMGLLDVFKGGALADYIVVKETDIALKPASISFEQAAALPVTGLSALQIMDQLAGVRPKQEVLINGASGGIGVFAVQIAKKRGARVTAVVSTDAVTAATQWGADKVIDYTKQSINQLTQRFDVFIDLSTKLSLSEAKPLMKPKGAFVSTLPSPMTLLSSFVNNLISGKKHKILILKPTVEGFKALADLAEAGLQIELAKTYALSNVREAYKEARHQKRMGKSVIVLD</sequence>
<dbReference type="GO" id="GO:0016491">
    <property type="term" value="F:oxidoreductase activity"/>
    <property type="evidence" value="ECO:0007669"/>
    <property type="project" value="InterPro"/>
</dbReference>
<dbReference type="Pfam" id="PF13602">
    <property type="entry name" value="ADH_zinc_N_2"/>
    <property type="match status" value="1"/>
</dbReference>
<dbReference type="SUPFAM" id="SSF50129">
    <property type="entry name" value="GroES-like"/>
    <property type="match status" value="1"/>
</dbReference>
<name>A0A2S7IHD6_9BACT</name>
<dbReference type="CDD" id="cd08267">
    <property type="entry name" value="MDR1"/>
    <property type="match status" value="1"/>
</dbReference>
<dbReference type="SUPFAM" id="SSF51735">
    <property type="entry name" value="NAD(P)-binding Rossmann-fold domains"/>
    <property type="match status" value="1"/>
</dbReference>
<dbReference type="SMART" id="SM00829">
    <property type="entry name" value="PKS_ER"/>
    <property type="match status" value="1"/>
</dbReference>
<keyword evidence="3" id="KW-1185">Reference proteome</keyword>
<dbReference type="Gene3D" id="3.90.180.10">
    <property type="entry name" value="Medium-chain alcohol dehydrogenases, catalytic domain"/>
    <property type="match status" value="1"/>
</dbReference>
<dbReference type="AlphaFoldDB" id="A0A2S7IHD6"/>
<dbReference type="Pfam" id="PF08240">
    <property type="entry name" value="ADH_N"/>
    <property type="match status" value="1"/>
</dbReference>
<dbReference type="InterPro" id="IPR036291">
    <property type="entry name" value="NAD(P)-bd_dom_sf"/>
</dbReference>
<organism evidence="2 3">
    <name type="scientific">Siphonobacter curvatus</name>
    <dbReference type="NCBI Taxonomy" id="2094562"/>
    <lineage>
        <taxon>Bacteria</taxon>
        <taxon>Pseudomonadati</taxon>
        <taxon>Bacteroidota</taxon>
        <taxon>Cytophagia</taxon>
        <taxon>Cytophagales</taxon>
        <taxon>Cytophagaceae</taxon>
        <taxon>Siphonobacter</taxon>
    </lineage>
</organism>
<dbReference type="InterPro" id="IPR020843">
    <property type="entry name" value="ER"/>
</dbReference>
<dbReference type="InterPro" id="IPR013154">
    <property type="entry name" value="ADH-like_N"/>
</dbReference>
<protein>
    <submittedName>
        <fullName evidence="2">NAD(P)-dependent alcohol dehydrogenase</fullName>
    </submittedName>
</protein>
<gene>
    <name evidence="2" type="ORF">C5O19_20695</name>
</gene>
<proteinExistence type="predicted"/>
<reference evidence="3" key="1">
    <citation type="submission" date="2018-02" db="EMBL/GenBank/DDBJ databases">
        <title>Genome sequencing of Solimonas sp. HR-BB.</title>
        <authorList>
            <person name="Lee Y."/>
            <person name="Jeon C.O."/>
        </authorList>
    </citation>
    <scope>NUCLEOTIDE SEQUENCE [LARGE SCALE GENOMIC DNA]</scope>
    <source>
        <strain evidence="3">HR-U</strain>
    </source>
</reference>
<dbReference type="InterPro" id="IPR052733">
    <property type="entry name" value="Chloroplast_QOR"/>
</dbReference>